<dbReference type="PANTHER" id="PTHR47431">
    <property type="entry name" value="ZN(II)2CYS6 TRANSCRIPTION FACTOR (EUROFUNG)-RELATED"/>
    <property type="match status" value="1"/>
</dbReference>
<feature type="region of interest" description="Disordered" evidence="4">
    <location>
        <begin position="1092"/>
        <end position="1111"/>
    </location>
</feature>
<keyword evidence="1" id="KW-0677">Repeat</keyword>
<name>A0AB34G7G6_9HYPO</name>
<dbReference type="Pfam" id="PF00400">
    <property type="entry name" value="WD40"/>
    <property type="match status" value="2"/>
</dbReference>
<keyword evidence="2" id="KW-0539">Nucleus</keyword>
<dbReference type="InterPro" id="IPR007219">
    <property type="entry name" value="XnlR_reg_dom"/>
</dbReference>
<feature type="compositionally biased region" description="Basic and acidic residues" evidence="4">
    <location>
        <begin position="12"/>
        <end position="21"/>
    </location>
</feature>
<evidence type="ECO:0000256" key="1">
    <source>
        <dbReference type="ARBA" id="ARBA00022737"/>
    </source>
</evidence>
<dbReference type="GO" id="GO:0008270">
    <property type="term" value="F:zinc ion binding"/>
    <property type="evidence" value="ECO:0007669"/>
    <property type="project" value="InterPro"/>
</dbReference>
<dbReference type="Pfam" id="PF04082">
    <property type="entry name" value="Fungal_trans"/>
    <property type="match status" value="1"/>
</dbReference>
<accession>A0AB34G7G6</accession>
<dbReference type="InterPro" id="IPR056884">
    <property type="entry name" value="NPHP3-like_N"/>
</dbReference>
<feature type="repeat" description="WD" evidence="3">
    <location>
        <begin position="849"/>
        <end position="872"/>
    </location>
</feature>
<dbReference type="InterPro" id="IPR001680">
    <property type="entry name" value="WD40_rpt"/>
</dbReference>
<dbReference type="Gene3D" id="2.130.10.10">
    <property type="entry name" value="YVTN repeat-like/Quinoprotein amine dehydrogenase"/>
    <property type="match status" value="3"/>
</dbReference>
<keyword evidence="3" id="KW-0853">WD repeat</keyword>
<evidence type="ECO:0000259" key="5">
    <source>
        <dbReference type="Pfam" id="PF04082"/>
    </source>
</evidence>
<feature type="compositionally biased region" description="Low complexity" evidence="4">
    <location>
        <begin position="1098"/>
        <end position="1108"/>
    </location>
</feature>
<dbReference type="InterPro" id="IPR015943">
    <property type="entry name" value="WD40/YVTN_repeat-like_dom_sf"/>
</dbReference>
<dbReference type="PANTHER" id="PTHR47431:SF1">
    <property type="entry name" value="ZN(II)2CYS6 TRANSCRIPTION FACTOR (EUROFUNG)"/>
    <property type="match status" value="1"/>
</dbReference>
<evidence type="ECO:0000259" key="6">
    <source>
        <dbReference type="Pfam" id="PF24883"/>
    </source>
</evidence>
<dbReference type="CDD" id="cd12148">
    <property type="entry name" value="fungal_TF_MHR"/>
    <property type="match status" value="1"/>
</dbReference>
<evidence type="ECO:0000313" key="7">
    <source>
        <dbReference type="EMBL" id="KAJ6447188.1"/>
    </source>
</evidence>
<feature type="region of interest" description="Disordered" evidence="4">
    <location>
        <begin position="1"/>
        <end position="36"/>
    </location>
</feature>
<reference evidence="7" key="1">
    <citation type="submission" date="2023-01" db="EMBL/GenBank/DDBJ databases">
        <title>The growth and conidiation of Purpureocillium lavendulum are regulated by nitrogen source and histone H3K14 acetylation.</title>
        <authorList>
            <person name="Tang P."/>
            <person name="Han J."/>
            <person name="Zhang C."/>
            <person name="Tang P."/>
            <person name="Qi F."/>
            <person name="Zhang K."/>
            <person name="Liang L."/>
        </authorList>
    </citation>
    <scope>NUCLEOTIDE SEQUENCE</scope>
    <source>
        <strain evidence="7">YMF1.00683</strain>
    </source>
</reference>
<evidence type="ECO:0000313" key="8">
    <source>
        <dbReference type="Proteomes" id="UP001163105"/>
    </source>
</evidence>
<feature type="region of interest" description="Disordered" evidence="4">
    <location>
        <begin position="1266"/>
        <end position="1292"/>
    </location>
</feature>
<gene>
    <name evidence="7" type="ORF">O9K51_01963</name>
</gene>
<dbReference type="PROSITE" id="PS50082">
    <property type="entry name" value="WD_REPEATS_2"/>
    <property type="match status" value="1"/>
</dbReference>
<dbReference type="Proteomes" id="UP001163105">
    <property type="component" value="Unassembled WGS sequence"/>
</dbReference>
<evidence type="ECO:0000256" key="4">
    <source>
        <dbReference type="SAM" id="MobiDB-lite"/>
    </source>
</evidence>
<proteinExistence type="predicted"/>
<dbReference type="GO" id="GO:0003677">
    <property type="term" value="F:DNA binding"/>
    <property type="evidence" value="ECO:0007669"/>
    <property type="project" value="InterPro"/>
</dbReference>
<organism evidence="7 8">
    <name type="scientific">Purpureocillium lavendulum</name>
    <dbReference type="NCBI Taxonomy" id="1247861"/>
    <lineage>
        <taxon>Eukaryota</taxon>
        <taxon>Fungi</taxon>
        <taxon>Dikarya</taxon>
        <taxon>Ascomycota</taxon>
        <taxon>Pezizomycotina</taxon>
        <taxon>Sordariomycetes</taxon>
        <taxon>Hypocreomycetidae</taxon>
        <taxon>Hypocreales</taxon>
        <taxon>Ophiocordycipitaceae</taxon>
        <taxon>Purpureocillium</taxon>
    </lineage>
</organism>
<evidence type="ECO:0000256" key="2">
    <source>
        <dbReference type="ARBA" id="ARBA00023242"/>
    </source>
</evidence>
<comment type="caution">
    <text evidence="7">The sequence shown here is derived from an EMBL/GenBank/DDBJ whole genome shotgun (WGS) entry which is preliminary data.</text>
</comment>
<feature type="compositionally biased region" description="Low complexity" evidence="4">
    <location>
        <begin position="1281"/>
        <end position="1290"/>
    </location>
</feature>
<feature type="compositionally biased region" description="Basic residues" evidence="4">
    <location>
        <begin position="1"/>
        <end position="11"/>
    </location>
</feature>
<feature type="domain" description="Nephrocystin 3-like N-terminal" evidence="6">
    <location>
        <begin position="268"/>
        <end position="346"/>
    </location>
</feature>
<dbReference type="Gene3D" id="3.40.50.1820">
    <property type="entry name" value="alpha/beta hydrolase"/>
    <property type="match status" value="1"/>
</dbReference>
<sequence>MLKRFRSSKSHNKGEPERKTSDTPSDLLAPSSNGSIRGRASSDIIFVHGLGGHSHRTWTKNRDPAQFWPGSWLPFEPDVSTTRILTFGYNATWKGSTKSISTITDFAKELLNEMRFARDMNGSCLDVGGRPIIFVVHSMGGLVVKKAYLLGLHDETGTNLAETLNRIVSATMQASKSFISDLNKSSVALEELNEQFRHIAPGLSIWSFYETLATRYPTEISRPLQADHNSICKFDSPSDANYILWYSAPPASGKSVLTAFLVDHLRASRRRLFASSVESLGLESNDPMVIWRNTFERILFGIDMTPGPVYWVIDALDECDSPKTLLDCLASLSASRIPVTAIILSRHTDSLAVALDRAARHLLIRRMERLGHAHSQHDIAVFVDREMEHLPGTAAFREKLQRKILSRSEGNFLWTKLVLSEIMQCHTEESIDEVLEETPDDMTELYQRMERNLRPLSVTEFSRALQPEFTGFLDLRRTIATAEYFKSSNTSEFPISNKETHAKIFRKIILVLEDPNLRAQLVQHQHALQASDPFVFYAAVSWPYHLGHCTSNPSELLDAIVRFLRSTAVLSWVQILAVLRRLDVLAKASKVLNAVTKSIRKRDASRNPMLHRLTDLERLDSWAVDLLKLVGKFGRQLTAYPNVTSIVRLHAVLASTNIVHIWDSTNFAEIGKVVHGEAVTAMALTDNGSKLATYGLKTTKLWAVPSGIVLATAPSPPYSKAVSMAFSSDNSRLLAGSDDNAVRTIQCSDFEQGWAILNPELLKETSQIDGPLNSPMCLAFSPDGDHVGASASTEGRMQRRPSTNWFAVDRFTWNPITGHIIGIYRDGIVFKWHPLSNETAESHRTADEVAAAPTGKMFATSSSDGAIRLWNLAYFTVVYQLSSEDLVSGLVFSPDSRRFYDLRGGSVNAWEPNCLARALQEGEEHMSDTNSEDQSVTAMSKFSEARVSPRSYCVGYEDGGVLLFRDMAAEGIEIARFYNFLDVRYIAWSADGGCVACADLAGEVQVVRLELHNESGHLQAVVSPQVNLEGSTIQGLIFSPDSKVLFLHLGEQGRSWVCRPDLPRHLLAFGDSDVLVYDWDAMKLTGSLQFLEEEEETTGPGRTWKTTTDGAAEQDHGLPDPIVHVMQSASHIVLSVKSPGQKVSFSTRLFAVKDLATLLETKDLVQHEDGPITLPYKDLSMHIGRAMHTPLGVIFDSDLAFLDDNLWVHTIPLTMPEQSASRHYFIPRDWVGPASLQHCRVSDEGTLFWPMENQVVMAQCVYTDARRSRRKPNSTPNASVSSDLQDLQSNLDDDRPLDSLDIVSVALSRGMRNQADNRWDLSSEPRIPNVSVEARAAIDGFYTYFFPGHPFVLPKIPFLFELDRDPTSLADLASVMALIGSLYLRDGRSQQYRHRVERAMSRQLAPSGFSVQVLMLVALVLEWSGENDRAEETLTGAKSMALSIGLHQQPFAAQNGRQTPTLEESWRRTWWELYVVDALFAGIRHLPTFTLWSIDTTVDLPAEESDYIAENILTPRTLTEYDDRGFDQVNVPFSSFTYLIDAARILGTSLAAGDIAGGSPIALVKNAEANIMSWDLHLPPSKRDPVRPNGSVDEVLFRAHMRGGTLAQAEITTPLQHNGAALLQAIRAAIAFIDLLTVPASATSHSPFVMCMGSMAMATHMSACELLLRGDDYAHARDRVRVFLGILRAFEGIWPQANKWSGEMRLMAKAVFENRDRAGYLIADPLGALSQNMVDGGCLGPRVEDLGGASGVDGLDILLGDAAFGDVAM</sequence>
<dbReference type="SUPFAM" id="SSF53474">
    <property type="entry name" value="alpha/beta-Hydrolases"/>
    <property type="match status" value="1"/>
</dbReference>
<dbReference type="EMBL" id="JAQHRD010000001">
    <property type="protein sequence ID" value="KAJ6447188.1"/>
    <property type="molecule type" value="Genomic_DNA"/>
</dbReference>
<dbReference type="SMART" id="SM00320">
    <property type="entry name" value="WD40"/>
    <property type="match status" value="5"/>
</dbReference>
<keyword evidence="8" id="KW-1185">Reference proteome</keyword>
<dbReference type="SUPFAM" id="SSF82171">
    <property type="entry name" value="DPP6 N-terminal domain-like"/>
    <property type="match status" value="1"/>
</dbReference>
<protein>
    <submittedName>
        <fullName evidence="7">Calcium channel YVC1</fullName>
    </submittedName>
</protein>
<dbReference type="InterPro" id="IPR029058">
    <property type="entry name" value="AB_hydrolase_fold"/>
</dbReference>
<evidence type="ECO:0000256" key="3">
    <source>
        <dbReference type="PROSITE-ProRule" id="PRU00221"/>
    </source>
</evidence>
<feature type="domain" description="Xylanolytic transcriptional activator regulatory" evidence="5">
    <location>
        <begin position="1410"/>
        <end position="1507"/>
    </location>
</feature>
<dbReference type="GO" id="GO:0006351">
    <property type="term" value="P:DNA-templated transcription"/>
    <property type="evidence" value="ECO:0007669"/>
    <property type="project" value="InterPro"/>
</dbReference>
<dbReference type="Pfam" id="PF24883">
    <property type="entry name" value="NPHP3_N"/>
    <property type="match status" value="1"/>
</dbReference>